<reference evidence="2 3" key="1">
    <citation type="submission" date="2024-04" db="EMBL/GenBank/DDBJ databases">
        <authorList>
            <person name="Fracassetti M."/>
        </authorList>
    </citation>
    <scope>NUCLEOTIDE SEQUENCE [LARGE SCALE GENOMIC DNA]</scope>
</reference>
<dbReference type="Proteomes" id="UP001497516">
    <property type="component" value="Chromosome 5"/>
</dbReference>
<dbReference type="AlphaFoldDB" id="A0AAV2EMT0"/>
<protein>
    <submittedName>
        <fullName evidence="2">Uncharacterized protein</fullName>
    </submittedName>
</protein>
<gene>
    <name evidence="2" type="ORF">LTRI10_LOCUS28109</name>
</gene>
<keyword evidence="3" id="KW-1185">Reference proteome</keyword>
<evidence type="ECO:0000313" key="3">
    <source>
        <dbReference type="Proteomes" id="UP001497516"/>
    </source>
</evidence>
<accession>A0AAV2EMT0</accession>
<organism evidence="2 3">
    <name type="scientific">Linum trigynum</name>
    <dbReference type="NCBI Taxonomy" id="586398"/>
    <lineage>
        <taxon>Eukaryota</taxon>
        <taxon>Viridiplantae</taxon>
        <taxon>Streptophyta</taxon>
        <taxon>Embryophyta</taxon>
        <taxon>Tracheophyta</taxon>
        <taxon>Spermatophyta</taxon>
        <taxon>Magnoliopsida</taxon>
        <taxon>eudicotyledons</taxon>
        <taxon>Gunneridae</taxon>
        <taxon>Pentapetalae</taxon>
        <taxon>rosids</taxon>
        <taxon>fabids</taxon>
        <taxon>Malpighiales</taxon>
        <taxon>Linaceae</taxon>
        <taxon>Linum</taxon>
    </lineage>
</organism>
<evidence type="ECO:0000313" key="2">
    <source>
        <dbReference type="EMBL" id="CAL1387104.1"/>
    </source>
</evidence>
<name>A0AAV2EMT0_9ROSI</name>
<feature type="region of interest" description="Disordered" evidence="1">
    <location>
        <begin position="1"/>
        <end position="35"/>
    </location>
</feature>
<sequence>MQFGNGELPSLISSDPQFALSTSDGAASPFSRLTNDDYPHGSGQFALITGDGAASLFSRLTNDDYPPRSAEEKKIWVELE</sequence>
<proteinExistence type="predicted"/>
<evidence type="ECO:0000256" key="1">
    <source>
        <dbReference type="SAM" id="MobiDB-lite"/>
    </source>
</evidence>
<feature type="compositionally biased region" description="Polar residues" evidence="1">
    <location>
        <begin position="11"/>
        <end position="25"/>
    </location>
</feature>
<dbReference type="EMBL" id="OZ034818">
    <property type="protein sequence ID" value="CAL1387104.1"/>
    <property type="molecule type" value="Genomic_DNA"/>
</dbReference>